<feature type="transmembrane region" description="Helical" evidence="1">
    <location>
        <begin position="883"/>
        <end position="902"/>
    </location>
</feature>
<evidence type="ECO:0000313" key="3">
    <source>
        <dbReference type="Proteomes" id="UP001139104"/>
    </source>
</evidence>
<dbReference type="PANTHER" id="PTHR32063:SF8">
    <property type="entry name" value="CATION EFFLUX PROTEIN"/>
    <property type="match status" value="1"/>
</dbReference>
<organism evidence="2 3">
    <name type="scientific">Candidatus Rhodoblastus alkanivorans</name>
    <dbReference type="NCBI Taxonomy" id="2954117"/>
    <lineage>
        <taxon>Bacteria</taxon>
        <taxon>Pseudomonadati</taxon>
        <taxon>Pseudomonadota</taxon>
        <taxon>Alphaproteobacteria</taxon>
        <taxon>Hyphomicrobiales</taxon>
        <taxon>Rhodoblastaceae</taxon>
        <taxon>Rhodoblastus</taxon>
    </lineage>
</organism>
<feature type="transmembrane region" description="Helical" evidence="1">
    <location>
        <begin position="980"/>
        <end position="1000"/>
    </location>
</feature>
<keyword evidence="1" id="KW-0472">Membrane</keyword>
<dbReference type="SUPFAM" id="SSF82866">
    <property type="entry name" value="Multidrug efflux transporter AcrB transmembrane domain"/>
    <property type="match status" value="2"/>
</dbReference>
<gene>
    <name evidence="2" type="ORF">K2U94_19195</name>
</gene>
<dbReference type="Gene3D" id="3.30.70.1320">
    <property type="entry name" value="Multidrug efflux transporter AcrB pore domain like"/>
    <property type="match status" value="1"/>
</dbReference>
<dbReference type="Proteomes" id="UP001139104">
    <property type="component" value="Unassembled WGS sequence"/>
</dbReference>
<dbReference type="InterPro" id="IPR027463">
    <property type="entry name" value="AcrB_DN_DC_subdom"/>
</dbReference>
<dbReference type="InterPro" id="IPR001036">
    <property type="entry name" value="Acrflvin-R"/>
</dbReference>
<dbReference type="RefSeq" id="WP_243068745.1">
    <property type="nucleotide sequence ID" value="NZ_JAIVFK010000022.1"/>
</dbReference>
<feature type="transmembrane region" description="Helical" evidence="1">
    <location>
        <begin position="361"/>
        <end position="381"/>
    </location>
</feature>
<dbReference type="Gene3D" id="3.30.70.1440">
    <property type="entry name" value="Multidrug efflux transporter AcrB pore domain"/>
    <property type="match status" value="1"/>
</dbReference>
<reference evidence="2" key="1">
    <citation type="journal article" date="2022" name="ISME J.">
        <title>Identification of active gaseous-alkane degraders at natural gas seeps.</title>
        <authorList>
            <person name="Farhan Ul Haque M."/>
            <person name="Hernandez M."/>
            <person name="Crombie A.T."/>
            <person name="Murrell J.C."/>
        </authorList>
    </citation>
    <scope>NUCLEOTIDE SEQUENCE</scope>
    <source>
        <strain evidence="2">PC2</strain>
    </source>
</reference>
<proteinExistence type="predicted"/>
<accession>A0ABS9ZAX6</accession>
<feature type="transmembrane region" description="Helical" evidence="1">
    <location>
        <begin position="1012"/>
        <end position="1034"/>
    </location>
</feature>
<dbReference type="PANTHER" id="PTHR32063">
    <property type="match status" value="1"/>
</dbReference>
<feature type="transmembrane region" description="Helical" evidence="1">
    <location>
        <begin position="537"/>
        <end position="557"/>
    </location>
</feature>
<dbReference type="SUPFAM" id="SSF82693">
    <property type="entry name" value="Multidrug efflux transporter AcrB pore domain, PN1, PN2, PC1 and PC2 subdomains"/>
    <property type="match status" value="2"/>
</dbReference>
<feature type="transmembrane region" description="Helical" evidence="1">
    <location>
        <begin position="909"/>
        <end position="927"/>
    </location>
</feature>
<name>A0ABS9ZAX6_9HYPH</name>
<dbReference type="Gene3D" id="1.20.1640.10">
    <property type="entry name" value="Multidrug efflux transporter AcrB transmembrane domain"/>
    <property type="match status" value="2"/>
</dbReference>
<comment type="caution">
    <text evidence="2">The sequence shown here is derived from an EMBL/GenBank/DDBJ whole genome shotgun (WGS) entry which is preliminary data.</text>
</comment>
<keyword evidence="1" id="KW-0812">Transmembrane</keyword>
<protein>
    <submittedName>
        <fullName evidence="2">Efflux RND transporter permease subunit</fullName>
    </submittedName>
</protein>
<feature type="transmembrane region" description="Helical" evidence="1">
    <location>
        <begin position="387"/>
        <end position="411"/>
    </location>
</feature>
<dbReference type="PRINTS" id="PR00702">
    <property type="entry name" value="ACRIFLAVINRP"/>
</dbReference>
<evidence type="ECO:0000256" key="1">
    <source>
        <dbReference type="SAM" id="Phobius"/>
    </source>
</evidence>
<dbReference type="SUPFAM" id="SSF82714">
    <property type="entry name" value="Multidrug efflux transporter AcrB TolC docking domain, DN and DC subdomains"/>
    <property type="match status" value="2"/>
</dbReference>
<feature type="transmembrane region" description="Helical" evidence="1">
    <location>
        <begin position="335"/>
        <end position="354"/>
    </location>
</feature>
<keyword evidence="1" id="KW-1133">Transmembrane helix</keyword>
<feature type="transmembrane region" description="Helical" evidence="1">
    <location>
        <begin position="12"/>
        <end position="31"/>
    </location>
</feature>
<dbReference type="Gene3D" id="3.30.2090.10">
    <property type="entry name" value="Multidrug efflux transporter AcrB TolC docking domain, DN and DC subdomains"/>
    <property type="match status" value="2"/>
</dbReference>
<feature type="transmembrane region" description="Helical" evidence="1">
    <location>
        <begin position="432"/>
        <end position="453"/>
    </location>
</feature>
<dbReference type="Gene3D" id="3.30.70.1430">
    <property type="entry name" value="Multidrug efflux transporter AcrB pore domain"/>
    <property type="match status" value="2"/>
</dbReference>
<keyword evidence="3" id="KW-1185">Reference proteome</keyword>
<sequence>MLALVSIALKRPYTFVVMAMLIVIFGVLSWVRTPVDIFPAIRIPVVAVVWSYNGLPPEDMSGRVIYYYERTLSSQVNDIEHIESQSLAGYGVVKVFFQPTVNINAALAQITAASQTVLKLLPPGITPPYVLSFNASSVPVIQLALSSSSLPQSKIFDFGQNLIRPQLATVAGAAVPSPYGGKVRQVQIDVDQAKLRAYGLSPDDVVRAVGNQDLIIPVGTQKIGDKEYVVHLNDSPKTVPELNQLPIRTVDGATVRVGDVAYAHDSFPPQINMVRVDGSNAVLMTILKAGSASTLDVINGVKALLPRVREMLPAALKLVAVGDQSPFVENAVHSVIFEGVLAAALTGLMILIFLGSWRSTVIIIISIPLAILTSVTLLAATGENINVMTLGGLALAVGILVDDATVTIENINFQLEQKKEIEAAIMDGARQIVIPATVSLLCICIVFVPMFSLGGISGYLFRPMAKAVIFALMGSYLLSRTLVPTMANYLLAGHAHDPDAPARTIFGRFQHGFERRFAATRRGYEGVLVAAMRRRKIFIAGFLGFVAVSLALVPTLGQNFFPAVETVQMKLHVRGPTGLRIEETGRLFSRVESAIKEIVGPGVISSMVDNIGLPISGINMAYSNSGTIGSADGDILITLEDGKEKDSGKLVRKLRENLPELFPEATFSFLPADIVTQILNFGLPAPIDVQVIGNNQVANRALANRLLKRIAQVPGVADARIQQPADQPTINVDVNRILANRLGVSEKDIATSMLITLAGSIQTSPVFWLNPKNGVSYPVVVQTPQYWMKSLQDLARIPVSLGKSPQILGAVADIGRKETDAVVSHYNVQPVIDIFASNTGRDLGAVSADVIKILDEFQSQRPRGTQIVLRGQTATMNSAYAQLYEGLALAVVLIYLLIVVNFQSWTDPFVIVSALPAALAGVAWMLFATHTTLSVPALTGAIMTMGVATANSILVVSFAREQLAEGLEPFEAALNAGVGRFRPVLMTALAMIIGMGPMALSAEQNAPLGRAVIGGLIFATVATLIFVPVVFGMAHSRKSRPSNEASHEK</sequence>
<dbReference type="EMBL" id="JAIVFP010000001">
    <property type="protein sequence ID" value="MCI4684868.1"/>
    <property type="molecule type" value="Genomic_DNA"/>
</dbReference>
<dbReference type="Pfam" id="PF00873">
    <property type="entry name" value="ACR_tran"/>
    <property type="match status" value="1"/>
</dbReference>
<feature type="transmembrane region" description="Helical" evidence="1">
    <location>
        <begin position="933"/>
        <end position="959"/>
    </location>
</feature>
<evidence type="ECO:0000313" key="2">
    <source>
        <dbReference type="EMBL" id="MCI4684868.1"/>
    </source>
</evidence>